<keyword evidence="3" id="KW-1185">Reference proteome</keyword>
<dbReference type="InterPro" id="IPR011009">
    <property type="entry name" value="Kinase-like_dom_sf"/>
</dbReference>
<proteinExistence type="predicted"/>
<dbReference type="SUPFAM" id="SSF56112">
    <property type="entry name" value="Protein kinase-like (PK-like)"/>
    <property type="match status" value="1"/>
</dbReference>
<gene>
    <name evidence="2" type="ORF">BKA14_003895</name>
</gene>
<dbReference type="Gene3D" id="3.90.1200.10">
    <property type="match status" value="1"/>
</dbReference>
<name>A0A7W7CS81_9ACTN</name>
<protein>
    <recommendedName>
        <fullName evidence="1">Aminoglycoside phosphotransferase domain-containing protein</fullName>
    </recommendedName>
</protein>
<feature type="domain" description="Aminoglycoside phosphotransferase" evidence="1">
    <location>
        <begin position="49"/>
        <end position="204"/>
    </location>
</feature>
<dbReference type="AlphaFoldDB" id="A0A7W7CS81"/>
<dbReference type="InterPro" id="IPR002575">
    <property type="entry name" value="Aminoglycoside_PTrfase"/>
</dbReference>
<comment type="caution">
    <text evidence="2">The sequence shown here is derived from an EMBL/GenBank/DDBJ whole genome shotgun (WGS) entry which is preliminary data.</text>
</comment>
<evidence type="ECO:0000259" key="1">
    <source>
        <dbReference type="Pfam" id="PF01636"/>
    </source>
</evidence>
<organism evidence="2 3">
    <name type="scientific">Paractinoplanes abujensis</name>
    <dbReference type="NCBI Taxonomy" id="882441"/>
    <lineage>
        <taxon>Bacteria</taxon>
        <taxon>Bacillati</taxon>
        <taxon>Actinomycetota</taxon>
        <taxon>Actinomycetes</taxon>
        <taxon>Micromonosporales</taxon>
        <taxon>Micromonosporaceae</taxon>
        <taxon>Paractinoplanes</taxon>
    </lineage>
</organism>
<dbReference type="Proteomes" id="UP000542742">
    <property type="component" value="Unassembled WGS sequence"/>
</dbReference>
<sequence>MNTGAAMAALRVTPRTGPGQLESRSGAGVHPVTTAGGRPAFLKVGTNRRELDFYRSADVPVRVPELLGHRDDALLLGAAGATVDVTQWTDAMWAALFADLAALHAAPPPPWAAPDPLTEAMARPDLALVHEFWGAEPDAGPLRAAMAGAGTAFVHGDCHTENITVDDGCLVFCDWQSTGSGRPSSDLALLSVRATPAGVRVPLENYPGRPELRRATLAEELAILIFQWPLYAGYNTAEGNERIRARGRLLARQFGDL</sequence>
<evidence type="ECO:0000313" key="3">
    <source>
        <dbReference type="Proteomes" id="UP000542742"/>
    </source>
</evidence>
<dbReference type="RefSeq" id="WP_184952330.1">
    <property type="nucleotide sequence ID" value="NZ_BOMC01000054.1"/>
</dbReference>
<evidence type="ECO:0000313" key="2">
    <source>
        <dbReference type="EMBL" id="MBB4693747.1"/>
    </source>
</evidence>
<dbReference type="Pfam" id="PF01636">
    <property type="entry name" value="APH"/>
    <property type="match status" value="1"/>
</dbReference>
<reference evidence="2 3" key="1">
    <citation type="submission" date="2020-08" db="EMBL/GenBank/DDBJ databases">
        <title>Sequencing the genomes of 1000 actinobacteria strains.</title>
        <authorList>
            <person name="Klenk H.-P."/>
        </authorList>
    </citation>
    <scope>NUCLEOTIDE SEQUENCE [LARGE SCALE GENOMIC DNA]</scope>
    <source>
        <strain evidence="2 3">DSM 45518</strain>
    </source>
</reference>
<accession>A0A7W7CS81</accession>
<dbReference type="EMBL" id="JACHMF010000001">
    <property type="protein sequence ID" value="MBB4693747.1"/>
    <property type="molecule type" value="Genomic_DNA"/>
</dbReference>